<evidence type="ECO:0000259" key="4">
    <source>
        <dbReference type="PROSITE" id="PS51000"/>
    </source>
</evidence>
<dbReference type="PANTHER" id="PTHR30363:SF44">
    <property type="entry name" value="AGA OPERON TRANSCRIPTIONAL REPRESSOR-RELATED"/>
    <property type="match status" value="1"/>
</dbReference>
<dbReference type="InterPro" id="IPR036390">
    <property type="entry name" value="WH_DNA-bd_sf"/>
</dbReference>
<dbReference type="GO" id="GO:0003677">
    <property type="term" value="F:DNA binding"/>
    <property type="evidence" value="ECO:0007669"/>
    <property type="project" value="UniProtKB-KW"/>
</dbReference>
<dbReference type="RefSeq" id="WP_144852035.1">
    <property type="nucleotide sequence ID" value="NZ_VNJI01000039.1"/>
</dbReference>
<feature type="domain" description="HTH deoR-type" evidence="4">
    <location>
        <begin position="1"/>
        <end position="56"/>
    </location>
</feature>
<dbReference type="PROSITE" id="PS51000">
    <property type="entry name" value="HTH_DEOR_2"/>
    <property type="match status" value="1"/>
</dbReference>
<dbReference type="PRINTS" id="PR00037">
    <property type="entry name" value="HTHLACR"/>
</dbReference>
<dbReference type="AlphaFoldDB" id="A0A559K5F9"/>
<dbReference type="InterPro" id="IPR050313">
    <property type="entry name" value="Carb_Metab_HTH_regulators"/>
</dbReference>
<evidence type="ECO:0000313" key="5">
    <source>
        <dbReference type="EMBL" id="TVY07333.1"/>
    </source>
</evidence>
<dbReference type="Gene3D" id="1.10.10.10">
    <property type="entry name" value="Winged helix-like DNA-binding domain superfamily/Winged helix DNA-binding domain"/>
    <property type="match status" value="1"/>
</dbReference>
<dbReference type="SMART" id="SM01134">
    <property type="entry name" value="DeoRC"/>
    <property type="match status" value="1"/>
</dbReference>
<dbReference type="Proteomes" id="UP000317036">
    <property type="component" value="Unassembled WGS sequence"/>
</dbReference>
<evidence type="ECO:0000256" key="2">
    <source>
        <dbReference type="ARBA" id="ARBA00023125"/>
    </source>
</evidence>
<proteinExistence type="predicted"/>
<dbReference type="Pfam" id="PF00455">
    <property type="entry name" value="DeoRC"/>
    <property type="match status" value="1"/>
</dbReference>
<keyword evidence="1" id="KW-0805">Transcription regulation</keyword>
<evidence type="ECO:0000256" key="3">
    <source>
        <dbReference type="ARBA" id="ARBA00023163"/>
    </source>
</evidence>
<evidence type="ECO:0000313" key="6">
    <source>
        <dbReference type="Proteomes" id="UP000317036"/>
    </source>
</evidence>
<dbReference type="OrthoDB" id="9797223at2"/>
<reference evidence="5 6" key="1">
    <citation type="submission" date="2019-07" db="EMBL/GenBank/DDBJ databases">
        <authorList>
            <person name="Kim J."/>
        </authorList>
    </citation>
    <scope>NUCLEOTIDE SEQUENCE [LARGE SCALE GENOMIC DNA]</scope>
    <source>
        <strain evidence="5 6">JC52</strain>
    </source>
</reference>
<dbReference type="PROSITE" id="PS00894">
    <property type="entry name" value="HTH_DEOR_1"/>
    <property type="match status" value="1"/>
</dbReference>
<organism evidence="5 6">
    <name type="scientific">Paenibacillus cremeus</name>
    <dbReference type="NCBI Taxonomy" id="2163881"/>
    <lineage>
        <taxon>Bacteria</taxon>
        <taxon>Bacillati</taxon>
        <taxon>Bacillota</taxon>
        <taxon>Bacilli</taxon>
        <taxon>Bacillales</taxon>
        <taxon>Paenibacillaceae</taxon>
        <taxon>Paenibacillus</taxon>
    </lineage>
</organism>
<dbReference type="SMART" id="SM00420">
    <property type="entry name" value="HTH_DEOR"/>
    <property type="match status" value="1"/>
</dbReference>
<dbReference type="InterPro" id="IPR037171">
    <property type="entry name" value="NagB/RpiA_transferase-like"/>
</dbReference>
<dbReference type="SUPFAM" id="SSF46785">
    <property type="entry name" value="Winged helix' DNA-binding domain"/>
    <property type="match status" value="1"/>
</dbReference>
<accession>A0A559K5F9</accession>
<dbReference type="Gene3D" id="3.40.50.1360">
    <property type="match status" value="1"/>
</dbReference>
<evidence type="ECO:0000256" key="1">
    <source>
        <dbReference type="ARBA" id="ARBA00023015"/>
    </source>
</evidence>
<keyword evidence="2" id="KW-0238">DNA-binding</keyword>
<keyword evidence="3" id="KW-0804">Transcription</keyword>
<dbReference type="InterPro" id="IPR036388">
    <property type="entry name" value="WH-like_DNA-bd_sf"/>
</dbReference>
<dbReference type="InterPro" id="IPR018356">
    <property type="entry name" value="Tscrpt_reg_HTH_DeoR_CS"/>
</dbReference>
<dbReference type="PANTHER" id="PTHR30363">
    <property type="entry name" value="HTH-TYPE TRANSCRIPTIONAL REGULATOR SRLR-RELATED"/>
    <property type="match status" value="1"/>
</dbReference>
<gene>
    <name evidence="5" type="ORF">FPZ49_24645</name>
</gene>
<sequence>MEERHSEIISLLQQQTMLGIQELCDLLHVSPATVRRDLTKMEDLGLIKRMHGGAILHHSVDAGKPEPVRGGDPYLLQKLAIVEAACGMVQPGDTIFIDAGSTTELLAERLTSIQPISIITNSIKIAYQMFAARGGGSSVFVCGGTFSESDPQASIVGPLAEQMISQFRANICFVGTSAIDCKHGVTDPNLLIARMKEKMISHSSKVVLIVDHSKFGKVKQAFVCPLEHIHCVITDDLTTEEDVKHLRSLGVEVKVVNVGVEV</sequence>
<dbReference type="SUPFAM" id="SSF100950">
    <property type="entry name" value="NagB/RpiA/CoA transferase-like"/>
    <property type="match status" value="1"/>
</dbReference>
<dbReference type="EMBL" id="VNJI01000039">
    <property type="protein sequence ID" value="TVY07333.1"/>
    <property type="molecule type" value="Genomic_DNA"/>
</dbReference>
<protein>
    <submittedName>
        <fullName evidence="5">DeoR/GlpR transcriptional regulator</fullName>
    </submittedName>
</protein>
<dbReference type="GO" id="GO:0003700">
    <property type="term" value="F:DNA-binding transcription factor activity"/>
    <property type="evidence" value="ECO:0007669"/>
    <property type="project" value="InterPro"/>
</dbReference>
<name>A0A559K5F9_9BACL</name>
<keyword evidence="6" id="KW-1185">Reference proteome</keyword>
<dbReference type="Pfam" id="PF08220">
    <property type="entry name" value="HTH_DeoR"/>
    <property type="match status" value="1"/>
</dbReference>
<dbReference type="InterPro" id="IPR014036">
    <property type="entry name" value="DeoR-like_C"/>
</dbReference>
<comment type="caution">
    <text evidence="5">The sequence shown here is derived from an EMBL/GenBank/DDBJ whole genome shotgun (WGS) entry which is preliminary data.</text>
</comment>
<dbReference type="InterPro" id="IPR001034">
    <property type="entry name" value="DeoR_HTH"/>
</dbReference>